<protein>
    <submittedName>
        <fullName evidence="3">Rotatin</fullName>
    </submittedName>
</protein>
<dbReference type="SUPFAM" id="SSF48371">
    <property type="entry name" value="ARM repeat"/>
    <property type="match status" value="1"/>
</dbReference>
<reference evidence="3" key="2">
    <citation type="submission" date="2025-09" db="UniProtKB">
        <authorList>
            <consortium name="Ensembl"/>
        </authorList>
    </citation>
    <scope>IDENTIFICATION</scope>
</reference>
<dbReference type="Pfam" id="PF14726">
    <property type="entry name" value="RTTN_N"/>
    <property type="match status" value="1"/>
</dbReference>
<dbReference type="GO" id="GO:0005813">
    <property type="term" value="C:centrosome"/>
    <property type="evidence" value="ECO:0007669"/>
    <property type="project" value="InterPro"/>
</dbReference>
<dbReference type="AlphaFoldDB" id="A0A3B5LE93"/>
<sequence length="674" mass="74851">MELSPLIKKIGHSLVEIRVRALKSILSKLDHSLITVTDIVQEKMLFVYLLEWFNFPEVPMKEEVLGLLLTLAKVHNAVSQMLRDVGAVDFLSQLSPTIEPRLRAVIDGTLDQLFQLPELVPSHSAVYSHGPCSATTTGVTMRESVRCLKFSVFPWLTLTNTDRHILSSNESSLGSSNPNMVRTTCELLCDVILQDFPAEIFLQRPGIVKNLLLLLRVGSGKGEVSYLHSSALSCLRQLCVALKKRLRFHQDPGFYSAKHDPVSQNSSFSYTQEVRGNQRSQASSPVAECSPRPSVVGRTGQRARGDGQDGDAISNSGSSQGGGARAPTPQQTPRSPADTAHLELPDLSVEDILELQLQQLSVAQFTVATMQHTIPLLKTGGSLHAFHRVLELLCDALLLLGDSVCELVWDDRSLVGMELKEKLQACMEQLGDVLFFHQNYSAEAPHSSQVSHRMAYLGTAMFTIRLLQTILPPEKASENLPENAATAIFHVCLDSSLGSLLPSMQETAVAYLEQVDSDSHSLYRRMNRAAFWMESTCNFVKEGEKNWLDLLELADHAIDGLPFHQHLPIVKECVHMCSYLWKFDQPSPLLQTESQKLFLKLLSHPSPPVKTETYECTLNLVKDCLGIQNLSRQEAAACAGVNFLLHHRVLYEMSVFGLQDSAQTVFGSMFVFYV</sequence>
<dbReference type="PANTHER" id="PTHR31691">
    <property type="entry name" value="ROTATIN"/>
    <property type="match status" value="1"/>
</dbReference>
<dbReference type="GeneTree" id="ENSGT00640000091535"/>
<proteinExistence type="predicted"/>
<feature type="region of interest" description="Disordered" evidence="1">
    <location>
        <begin position="270"/>
        <end position="339"/>
    </location>
</feature>
<name>A0A3B5LE93_9TELE</name>
<dbReference type="Ensembl" id="ENSXCOT00000009273.1">
    <property type="protein sequence ID" value="ENSXCOP00000009162.1"/>
    <property type="gene ID" value="ENSXCOG00000006973.1"/>
</dbReference>
<dbReference type="GO" id="GO:0036064">
    <property type="term" value="C:ciliary basal body"/>
    <property type="evidence" value="ECO:0007669"/>
    <property type="project" value="InterPro"/>
</dbReference>
<dbReference type="InterPro" id="IPR029249">
    <property type="entry name" value="Rotatin_N"/>
</dbReference>
<dbReference type="Proteomes" id="UP000261380">
    <property type="component" value="Unplaced"/>
</dbReference>
<dbReference type="InterPro" id="IPR030791">
    <property type="entry name" value="Rotatin"/>
</dbReference>
<accession>A0A3B5LE93</accession>
<evidence type="ECO:0000259" key="2">
    <source>
        <dbReference type="Pfam" id="PF14726"/>
    </source>
</evidence>
<dbReference type="GO" id="GO:0010457">
    <property type="term" value="P:centriole-centriole cohesion"/>
    <property type="evidence" value="ECO:0007669"/>
    <property type="project" value="TreeGrafter"/>
</dbReference>
<dbReference type="GO" id="GO:0032053">
    <property type="term" value="P:ciliary basal body organization"/>
    <property type="evidence" value="ECO:0007669"/>
    <property type="project" value="TreeGrafter"/>
</dbReference>
<feature type="domain" description="Rotatin N-terminal" evidence="2">
    <location>
        <begin position="16"/>
        <end position="113"/>
    </location>
</feature>
<keyword evidence="4" id="KW-1185">Reference proteome</keyword>
<reference evidence="3" key="1">
    <citation type="submission" date="2025-08" db="UniProtKB">
        <authorList>
            <consortium name="Ensembl"/>
        </authorList>
    </citation>
    <scope>IDENTIFICATION</scope>
</reference>
<evidence type="ECO:0000313" key="3">
    <source>
        <dbReference type="Ensembl" id="ENSXCOP00000009162.1"/>
    </source>
</evidence>
<feature type="compositionally biased region" description="Polar residues" evidence="1">
    <location>
        <begin position="270"/>
        <end position="284"/>
    </location>
</feature>
<evidence type="ECO:0000256" key="1">
    <source>
        <dbReference type="SAM" id="MobiDB-lite"/>
    </source>
</evidence>
<evidence type="ECO:0000313" key="4">
    <source>
        <dbReference type="Proteomes" id="UP000261380"/>
    </source>
</evidence>
<dbReference type="GO" id="GO:0005814">
    <property type="term" value="C:centriole"/>
    <property type="evidence" value="ECO:0007669"/>
    <property type="project" value="TreeGrafter"/>
</dbReference>
<dbReference type="GO" id="GO:0007099">
    <property type="term" value="P:centriole replication"/>
    <property type="evidence" value="ECO:0007669"/>
    <property type="project" value="TreeGrafter"/>
</dbReference>
<dbReference type="PANTHER" id="PTHR31691:SF1">
    <property type="entry name" value="ROTATIN"/>
    <property type="match status" value="1"/>
</dbReference>
<dbReference type="InterPro" id="IPR016024">
    <property type="entry name" value="ARM-type_fold"/>
</dbReference>
<organism evidence="3 4">
    <name type="scientific">Xiphophorus couchianus</name>
    <name type="common">Monterrey platyfish</name>
    <dbReference type="NCBI Taxonomy" id="32473"/>
    <lineage>
        <taxon>Eukaryota</taxon>
        <taxon>Metazoa</taxon>
        <taxon>Chordata</taxon>
        <taxon>Craniata</taxon>
        <taxon>Vertebrata</taxon>
        <taxon>Euteleostomi</taxon>
        <taxon>Actinopterygii</taxon>
        <taxon>Neopterygii</taxon>
        <taxon>Teleostei</taxon>
        <taxon>Neoteleostei</taxon>
        <taxon>Acanthomorphata</taxon>
        <taxon>Ovalentaria</taxon>
        <taxon>Atherinomorphae</taxon>
        <taxon>Cyprinodontiformes</taxon>
        <taxon>Poeciliidae</taxon>
        <taxon>Poeciliinae</taxon>
        <taxon>Xiphophorus</taxon>
    </lineage>
</organism>